<dbReference type="InterPro" id="IPR046773">
    <property type="entry name" value="DOCKER_Lobe_C"/>
</dbReference>
<dbReference type="Gene3D" id="2.30.30.40">
    <property type="entry name" value="SH3 Domains"/>
    <property type="match status" value="1"/>
</dbReference>
<organism evidence="13 14">
    <name type="scientific">Anaeramoeba flamelloides</name>
    <dbReference type="NCBI Taxonomy" id="1746091"/>
    <lineage>
        <taxon>Eukaryota</taxon>
        <taxon>Metamonada</taxon>
        <taxon>Anaeramoebidae</taxon>
        <taxon>Anaeramoeba</taxon>
    </lineage>
</organism>
<comment type="similarity">
    <text evidence="7">Belongs to the DOCK family.</text>
</comment>
<dbReference type="Gene3D" id="1.20.58.740">
    <property type="match status" value="1"/>
</dbReference>
<evidence type="ECO:0000259" key="12">
    <source>
        <dbReference type="PROSITE" id="PS51651"/>
    </source>
</evidence>
<dbReference type="SMART" id="SM00326">
    <property type="entry name" value="SH3"/>
    <property type="match status" value="1"/>
</dbReference>
<reference evidence="13" key="1">
    <citation type="submission" date="2022-08" db="EMBL/GenBank/DDBJ databases">
        <title>Novel sulphate-reducing endosymbionts in the free-living metamonad Anaeramoeba.</title>
        <authorList>
            <person name="Jerlstrom-Hultqvist J."/>
            <person name="Cepicka I."/>
            <person name="Gallot-Lavallee L."/>
            <person name="Salas-Leiva D."/>
            <person name="Curtis B.A."/>
            <person name="Zahonova K."/>
            <person name="Pipaliya S."/>
            <person name="Dacks J."/>
            <person name="Roger A.J."/>
        </authorList>
    </citation>
    <scope>NUCLEOTIDE SEQUENCE</scope>
    <source>
        <strain evidence="13">Busselton2</strain>
    </source>
</reference>
<evidence type="ECO:0000256" key="4">
    <source>
        <dbReference type="ARBA" id="ARBA00022553"/>
    </source>
</evidence>
<dbReference type="Gene3D" id="1.25.40.410">
    <property type="match status" value="1"/>
</dbReference>
<dbReference type="InterPro" id="IPR056372">
    <property type="entry name" value="TPR_DOCK"/>
</dbReference>
<dbReference type="InterPro" id="IPR035892">
    <property type="entry name" value="C2_domain_sf"/>
</dbReference>
<dbReference type="Pfam" id="PF16172">
    <property type="entry name" value="DOCK_N"/>
    <property type="match status" value="1"/>
</dbReference>
<comment type="subcellular location">
    <subcellularLocation>
        <location evidence="1">Cytoplasm</location>
    </subcellularLocation>
</comment>
<keyword evidence="5" id="KW-0344">Guanine-nucleotide releasing factor</keyword>
<dbReference type="InterPro" id="IPR042455">
    <property type="entry name" value="DOCK_N_sub1"/>
</dbReference>
<evidence type="ECO:0000313" key="14">
    <source>
        <dbReference type="Proteomes" id="UP001146793"/>
    </source>
</evidence>
<dbReference type="Proteomes" id="UP001146793">
    <property type="component" value="Unassembled WGS sequence"/>
</dbReference>
<dbReference type="Pfam" id="PF20421">
    <property type="entry name" value="DHR-2_Lobe_C"/>
    <property type="match status" value="1"/>
</dbReference>
<evidence type="ECO:0000259" key="11">
    <source>
        <dbReference type="PROSITE" id="PS51650"/>
    </source>
</evidence>
<dbReference type="InterPro" id="IPR043162">
    <property type="entry name" value="DOCK_C_lobe_C"/>
</dbReference>
<dbReference type="Pfam" id="PF14429">
    <property type="entry name" value="DOCK-C2"/>
    <property type="match status" value="1"/>
</dbReference>
<dbReference type="InterPro" id="IPR036028">
    <property type="entry name" value="SH3-like_dom_sf"/>
</dbReference>
<dbReference type="GO" id="GO:0031267">
    <property type="term" value="F:small GTPase binding"/>
    <property type="evidence" value="ECO:0007669"/>
    <property type="project" value="TreeGrafter"/>
</dbReference>
<comment type="caution">
    <text evidence="13">The sequence shown here is derived from an EMBL/GenBank/DDBJ whole genome shotgun (WGS) entry which is preliminary data.</text>
</comment>
<evidence type="ECO:0000256" key="2">
    <source>
        <dbReference type="ARBA" id="ARBA00022443"/>
    </source>
</evidence>
<dbReference type="InterPro" id="IPR043161">
    <property type="entry name" value="DOCK_C_lobe_A"/>
</dbReference>
<evidence type="ECO:0000256" key="1">
    <source>
        <dbReference type="ARBA" id="ARBA00004496"/>
    </source>
</evidence>
<dbReference type="GO" id="GO:0007264">
    <property type="term" value="P:small GTPase-mediated signal transduction"/>
    <property type="evidence" value="ECO:0007669"/>
    <property type="project" value="InterPro"/>
</dbReference>
<feature type="domain" description="SH3" evidence="10">
    <location>
        <begin position="25"/>
        <end position="87"/>
    </location>
</feature>
<dbReference type="PROSITE" id="PS51651">
    <property type="entry name" value="DOCKER"/>
    <property type="match status" value="1"/>
</dbReference>
<dbReference type="GO" id="GO:0005886">
    <property type="term" value="C:plasma membrane"/>
    <property type="evidence" value="ECO:0007669"/>
    <property type="project" value="TreeGrafter"/>
</dbReference>
<dbReference type="GO" id="GO:0005085">
    <property type="term" value="F:guanyl-nucleotide exchange factor activity"/>
    <property type="evidence" value="ECO:0007669"/>
    <property type="project" value="UniProtKB-KW"/>
</dbReference>
<dbReference type="InterPro" id="IPR027007">
    <property type="entry name" value="C2_DOCK-type_domain"/>
</dbReference>
<gene>
    <name evidence="13" type="ORF">M0812_18079</name>
</gene>
<dbReference type="InterPro" id="IPR046770">
    <property type="entry name" value="DOCKER_Lobe_B"/>
</dbReference>
<dbReference type="Gene3D" id="2.60.40.150">
    <property type="entry name" value="C2 domain"/>
    <property type="match status" value="1"/>
</dbReference>
<keyword evidence="4" id="KW-0597">Phosphoprotein</keyword>
<keyword evidence="2 6" id="KW-0728">SH3 domain</keyword>
<keyword evidence="8" id="KW-0175">Coiled coil</keyword>
<feature type="compositionally biased region" description="Basic and acidic residues" evidence="9">
    <location>
        <begin position="488"/>
        <end position="499"/>
    </location>
</feature>
<evidence type="ECO:0000256" key="8">
    <source>
        <dbReference type="SAM" id="Coils"/>
    </source>
</evidence>
<dbReference type="Gene3D" id="1.20.1270.350">
    <property type="entry name" value="Dedicator of cytokinesis N-terminal subdomain"/>
    <property type="match status" value="1"/>
</dbReference>
<dbReference type="EMBL" id="JANTQA010000036">
    <property type="protein sequence ID" value="KAJ3436035.1"/>
    <property type="molecule type" value="Genomic_DNA"/>
</dbReference>
<evidence type="ECO:0000259" key="10">
    <source>
        <dbReference type="PROSITE" id="PS50002"/>
    </source>
</evidence>
<protein>
    <submittedName>
        <fullName evidence="13">Dedicator of cytokinesis</fullName>
    </submittedName>
</protein>
<dbReference type="Pfam" id="PF20422">
    <property type="entry name" value="DHR-2_Lobe_B"/>
    <property type="match status" value="1"/>
</dbReference>
<keyword evidence="3" id="KW-0963">Cytoplasm</keyword>
<accession>A0AAV7Z602</accession>
<evidence type="ECO:0000313" key="13">
    <source>
        <dbReference type="EMBL" id="KAJ3436035.1"/>
    </source>
</evidence>
<evidence type="ECO:0000256" key="3">
    <source>
        <dbReference type="ARBA" id="ARBA00022490"/>
    </source>
</evidence>
<dbReference type="InterPro" id="IPR001452">
    <property type="entry name" value="SH3_domain"/>
</dbReference>
<feature type="region of interest" description="Disordered" evidence="9">
    <location>
        <begin position="1396"/>
        <end position="1417"/>
    </location>
</feature>
<dbReference type="GO" id="GO:0005737">
    <property type="term" value="C:cytoplasm"/>
    <property type="evidence" value="ECO:0007669"/>
    <property type="project" value="UniProtKB-SubCell"/>
</dbReference>
<dbReference type="SUPFAM" id="SSF50044">
    <property type="entry name" value="SH3-domain"/>
    <property type="match status" value="1"/>
</dbReference>
<proteinExistence type="inferred from homology"/>
<dbReference type="Pfam" id="PF06920">
    <property type="entry name" value="DHR-2_Lobe_A"/>
    <property type="match status" value="1"/>
</dbReference>
<evidence type="ECO:0000256" key="9">
    <source>
        <dbReference type="SAM" id="MobiDB-lite"/>
    </source>
</evidence>
<dbReference type="CDD" id="cd11684">
    <property type="entry name" value="DHR2_DOCK"/>
    <property type="match status" value="1"/>
</dbReference>
<feature type="domain" description="DOCKER" evidence="12">
    <location>
        <begin position="1346"/>
        <end position="1774"/>
    </location>
</feature>
<dbReference type="Pfam" id="PF23554">
    <property type="entry name" value="TPR_DOCK"/>
    <property type="match status" value="2"/>
</dbReference>
<dbReference type="InterPro" id="IPR032376">
    <property type="entry name" value="DOCK_N"/>
</dbReference>
<dbReference type="PROSITE" id="PS51650">
    <property type="entry name" value="C2_DOCK"/>
    <property type="match status" value="1"/>
</dbReference>
<feature type="domain" description="C2 DOCK-type" evidence="11">
    <location>
        <begin position="448"/>
        <end position="628"/>
    </location>
</feature>
<dbReference type="PROSITE" id="PS50002">
    <property type="entry name" value="SH3"/>
    <property type="match status" value="1"/>
</dbReference>
<sequence length="1778" mass="207954">MNQKKIEIEIEKEKEKEKENPRWEINKGFCYTKHTFIGVHQDHLTLRTVGEPIIIEEKYGKEWLYGSTLITERRGIFPTKFVKIIEGKGPTKEEFLSLNCHPIREFDPVILECENSLTHLGERVYSTRYERVKGKKIQTIFQIMDQLFKYRTEFLSKKTPKESLFAIKQRIVSNLDQINAIFSIKKQVRRENGDPAMIDYLGVCKAHELYLQNNHIDMISQTRVTGRITASNKLQMLLDFQFIITSMTEPTTVIFQLYSAKDKTMISEGFSIENIVAGGGMGSKMGSSDQQKKQLKTIFQDLNENEINSDLYLVAHVFRLGLFNKEEKKTKKKENWPVYRRPLGCAVHKIDKSFIQASTNEKQNLSLPIFFHPEETKFGKLHELIIKNDLNLLKESSCVGVNIEIKCYMGDYDHVIKTYPDYEGNKLQDIPPTIKPRFPETILPNYQRNDLYVTLNGCNMINAKKLKNLELRVTVRNRIESNGQQKQQEGKNTKDEPFRPKAISYGKAGETMDMYTSYVCSSKSDPKWNETLKINLNPQEYQNAELYFEIYSSQPNSSQIYSVGYLRLTKPDHSIIDQGEKKIDLYKWDTKLARRNTLFYLPNSKESKEKNSKVISFQNALTVTVNLCSTSLTQHERLVAFFDWRKNINNLNEVFQKLKYVNSSEKIKFIAKIFDTLFEILNEKSNENQVQERIFEEVLNVYNDIIKTKGYRSVLDYLLNEYYNVEKTNASIENQKHFSKVYLTFVKALTNVLKIEEGDKMRQVLQTMKGLELIFKLIGNSYEFNKKFNPNNNNNNNNNQNNNQSQRNIQNQIQTNSTSDEDFKEKFSKLMNLFSNFMSLTEPTWVKSAQNVALKFFKTLFTDLLKIFDLDLTANLLAKMIKSVNVEGRDLMRRDKLIWIKSIATGQLVEQTESREIIIKVIKEQINSNILIGETLNEICVSVINSLIIQTFQKSKKKNDLFQWTTQLLPFLHEIFRGLEYNDQLINALKEEQEKAIDEQQTNNKQELENLQKNTMSKQEELKKKQDELESKNQSLIQDIKSKFHKQIEKKIVIESSLISSFLSLFHMTNGEHISILLNSYSERIEDQTILLEKIFNLFLNILTKKSQLILKIDDDQFETSGLLESTDLPMARFLILIETFKNISKLLTENFLGENFQFNIWRLFILSLLEFITLPELSTNKKYSSKADFIQDQYGDLREVAAIILDNCWYCLQDKIINFIPNEVEHFLKLLLLENKELVNYGFEFYFTLFLEEFAKKGEISGIEQGTVAMVGSIIDTENDETFINYFFKSFAKKFAKWRSIEVLGKEFLEQLKQLLQRSSKLKEFRGKQFEEEKSQVLIDIIEYLFKTQRYQMFARYCQLLCDLHVQNSNFTEAGLSLLKLVEILDWDSNSSTDNKNDNFKDNEKDNQTNKDENQKKFQTASKESLLKKAIDYLNKGKSWELAIEQIQYLKLYYADTYSYSKLNHYLSKESEFYKNIVTVDRFYATYFRVGYFGHGFEDEKYQGLKDQNFIYKGKELEQLSEFMDKLKIKFPKATYDSKDPNEAQRDGEGKYIQVCTVLPSSKAVIEGGKIKYDRSIPEKILKHKMEGKVNVFVYSQPFKKSTIKSSNEFADLWIRNIYMITEDYFPTTCRRLKVKESKTIEISPIQNGVNSIENKNEDLISIITKYQTETIQNTNPFSMALNGVIDAAVNGGVQMYVDAFFQQKYLVDNPKNEHLVAKMKQLLTNQLYILNVGLRLHNRLCPDNFRPFHDKMKIQLETMNKKLESSLKNIQPDEVF</sequence>
<feature type="region of interest" description="Disordered" evidence="9">
    <location>
        <begin position="480"/>
        <end position="501"/>
    </location>
</feature>
<dbReference type="InterPro" id="IPR046769">
    <property type="entry name" value="DOCKER_Lobe_A"/>
</dbReference>
<dbReference type="InterPro" id="IPR026791">
    <property type="entry name" value="DOCK"/>
</dbReference>
<name>A0AAV7Z602_9EUKA</name>
<dbReference type="PANTHER" id="PTHR45653:SF10">
    <property type="entry name" value="MYOBLAST CITY, ISOFORM B"/>
    <property type="match status" value="1"/>
</dbReference>
<dbReference type="PANTHER" id="PTHR45653">
    <property type="entry name" value="DEDICATOR OF CYTOKINESIS"/>
    <property type="match status" value="1"/>
</dbReference>
<evidence type="ECO:0000256" key="7">
    <source>
        <dbReference type="PROSITE-ProRule" id="PRU00983"/>
    </source>
</evidence>
<evidence type="ECO:0000256" key="6">
    <source>
        <dbReference type="PROSITE-ProRule" id="PRU00192"/>
    </source>
</evidence>
<evidence type="ECO:0000256" key="5">
    <source>
        <dbReference type="ARBA" id="ARBA00022658"/>
    </source>
</evidence>
<feature type="coiled-coil region" evidence="8">
    <location>
        <begin position="982"/>
        <end position="1039"/>
    </location>
</feature>
<dbReference type="InterPro" id="IPR027357">
    <property type="entry name" value="DOCKER_dom"/>
</dbReference>
<dbReference type="SUPFAM" id="SSF49562">
    <property type="entry name" value="C2 domain (Calcium/lipid-binding domain, CaLB)"/>
    <property type="match status" value="1"/>
</dbReference>